<dbReference type="GO" id="GO:0043448">
    <property type="term" value="P:alkane catabolic process"/>
    <property type="evidence" value="ECO:0007669"/>
    <property type="project" value="TreeGrafter"/>
</dbReference>
<proteinExistence type="predicted"/>
<sequence length="126" mass="13658">MSMKIRFIVPALILAFAGTAYAAPAVETVKTAKGNVLAGEKGMTLYTFKNDKKGVSNCYDKCATNWPPFFAATGDKAEGAYSLVTRKDGKMQWAKDGMPLYYWIKDTKKGDATGDGMNGVWDAAKP</sequence>
<gene>
    <name evidence="2" type="ORF">EXN61_12565</name>
</gene>
<dbReference type="PIRSF" id="PIRSF029720">
    <property type="entry name" value="UCP029720"/>
    <property type="match status" value="1"/>
</dbReference>
<comment type="caution">
    <text evidence="2">The sequence shown here is derived from an EMBL/GenBank/DDBJ whole genome shotgun (WGS) entry which is preliminary data.</text>
</comment>
<accession>A0A546XZ73</accession>
<dbReference type="Pfam" id="PF03640">
    <property type="entry name" value="Lipoprotein_15"/>
    <property type="match status" value="2"/>
</dbReference>
<evidence type="ECO:0000313" key="3">
    <source>
        <dbReference type="Proteomes" id="UP000317023"/>
    </source>
</evidence>
<reference evidence="2 3" key="1">
    <citation type="journal article" date="2019" name="Appl. Microbiol. Biotechnol.">
        <title>Differential efficiency of wild type rhizogenic strains for rol gene transformation of plants.</title>
        <authorList>
            <person name="Desmet S."/>
            <person name="De Keyser E."/>
            <person name="Van Vaerenbergh J."/>
            <person name="Baeyen S."/>
            <person name="Van Huylenbroeck J."/>
            <person name="Geelen D."/>
            <person name="Dhooghe E."/>
        </authorList>
    </citation>
    <scope>NUCLEOTIDE SEQUENCE [LARGE SCALE GENOMIC DNA]</scope>
    <source>
        <strain evidence="2 3">MAFF210266</strain>
    </source>
</reference>
<dbReference type="Proteomes" id="UP000317023">
    <property type="component" value="Unassembled WGS sequence"/>
</dbReference>
<keyword evidence="1" id="KW-0732">Signal</keyword>
<dbReference type="EMBL" id="SGOE01000003">
    <property type="protein sequence ID" value="TRB06039.1"/>
    <property type="molecule type" value="Genomic_DNA"/>
</dbReference>
<feature type="signal peptide" evidence="1">
    <location>
        <begin position="1"/>
        <end position="22"/>
    </location>
</feature>
<feature type="chain" id="PRO_5021713298" description="Lipoprotein" evidence="1">
    <location>
        <begin position="23"/>
        <end position="126"/>
    </location>
</feature>
<dbReference type="InterPro" id="IPR014558">
    <property type="entry name" value="UCP029720"/>
</dbReference>
<evidence type="ECO:0000313" key="2">
    <source>
        <dbReference type="EMBL" id="TRB06039.1"/>
    </source>
</evidence>
<dbReference type="PANTHER" id="PTHR39335">
    <property type="entry name" value="BLL4220 PROTEIN"/>
    <property type="match status" value="1"/>
</dbReference>
<protein>
    <recommendedName>
        <fullName evidence="4">Lipoprotein</fullName>
    </recommendedName>
</protein>
<name>A0A546XZ73_AGRTU</name>
<evidence type="ECO:0000256" key="1">
    <source>
        <dbReference type="SAM" id="SignalP"/>
    </source>
</evidence>
<evidence type="ECO:0008006" key="4">
    <source>
        <dbReference type="Google" id="ProtNLM"/>
    </source>
</evidence>
<dbReference type="RefSeq" id="WP_065113711.1">
    <property type="nucleotide sequence ID" value="NZ_JAALYP010000006.1"/>
</dbReference>
<dbReference type="PANTHER" id="PTHR39335:SF1">
    <property type="entry name" value="BLL4220 PROTEIN"/>
    <property type="match status" value="1"/>
</dbReference>
<dbReference type="InterPro" id="IPR005297">
    <property type="entry name" value="Lipoprotein_repeat"/>
</dbReference>
<dbReference type="AlphaFoldDB" id="A0A546XZ73"/>
<organism evidence="2 3">
    <name type="scientific">Agrobacterium tumefaciens</name>
    <dbReference type="NCBI Taxonomy" id="358"/>
    <lineage>
        <taxon>Bacteria</taxon>
        <taxon>Pseudomonadati</taxon>
        <taxon>Pseudomonadota</taxon>
        <taxon>Alphaproteobacteria</taxon>
        <taxon>Hyphomicrobiales</taxon>
        <taxon>Rhizobiaceae</taxon>
        <taxon>Rhizobium/Agrobacterium group</taxon>
        <taxon>Agrobacterium</taxon>
        <taxon>Agrobacterium tumefaciens complex</taxon>
    </lineage>
</organism>